<evidence type="ECO:0000256" key="8">
    <source>
        <dbReference type="SAM" id="Phobius"/>
    </source>
</evidence>
<evidence type="ECO:0000256" key="5">
    <source>
        <dbReference type="ARBA" id="ARBA00023136"/>
    </source>
</evidence>
<dbReference type="AlphaFoldDB" id="A0A0U2STP2"/>
<feature type="region of interest" description="Disordered" evidence="7">
    <location>
        <begin position="333"/>
        <end position="370"/>
    </location>
</feature>
<feature type="compositionally biased region" description="Basic residues" evidence="7">
    <location>
        <begin position="386"/>
        <end position="398"/>
    </location>
</feature>
<feature type="transmembrane region" description="Helical" evidence="8">
    <location>
        <begin position="203"/>
        <end position="225"/>
    </location>
</feature>
<gene>
    <name evidence="11" type="primary">LOC100367809</name>
</gene>
<evidence type="ECO:0000256" key="3">
    <source>
        <dbReference type="ARBA" id="ARBA00022692"/>
    </source>
</evidence>
<dbReference type="OrthoDB" id="10042652at2759"/>
<dbReference type="GeneID" id="100367809"/>
<keyword evidence="4 8" id="KW-1133">Transmembrane helix</keyword>
<feature type="region of interest" description="Disordered" evidence="7">
    <location>
        <begin position="386"/>
        <end position="436"/>
    </location>
</feature>
<name>A0A0U2STP2_SACKO</name>
<comment type="subcellular location">
    <subcellularLocation>
        <location evidence="1">Membrane</location>
        <topology evidence="1">Multi-pass membrane protein</topology>
    </subcellularLocation>
</comment>
<sequence>MESAKSSDGFFDAFRMYGLNPYYAPNKTAVTYDVLEAGLICAVLIVAFSFIVIVPGIRGKERLFACLRTALSLFVFAVIILANYGQEWETAKISTKTQYKAFTSEEINATIGVKIGLRSVNITVKGEPEKQIDETINYNERFGWSDGWNQGRLGFGPFAGPISREFRAAQYKGLPYPILWIVEYFTLDGEEIRWGRSYRTAGFFTHICMWLAFPLWLLTNILLLLVLRYGAFFMALTGIDMLLANLLFATLRSGPDLTIPFEDATLMFKYGWCFWLNLITGLFCVIASIIIVILDYRFPSALATFFNSDILQDYEDTVDENYSIASKQKLFSERNGANGEPDNSQAASSKLMDSDDTEGGRSHTSPDDESVFMNLDIKPVYRPRTASRFKVSRRKPRAAPRQPVQNVISEEDEEENNDSPYDYPPPPREAVDRDTSVKFKRDGREQHGEMELATYGTDESVVSLSISGIPVEEK</sequence>
<dbReference type="KEGG" id="sko:100367809"/>
<dbReference type="GO" id="GO:0015031">
    <property type="term" value="P:protein transport"/>
    <property type="evidence" value="ECO:0007669"/>
    <property type="project" value="InterPro"/>
</dbReference>
<dbReference type="Pfam" id="PF10204">
    <property type="entry name" value="DuoxA"/>
    <property type="match status" value="1"/>
</dbReference>
<feature type="transmembrane region" description="Helical" evidence="8">
    <location>
        <begin position="232"/>
        <end position="254"/>
    </location>
</feature>
<reference evidence="9" key="1">
    <citation type="journal article" date="2015" name="Nature">
        <title>Hemichordate genomes and deuterostome origins.</title>
        <authorList>
            <person name="Simakov O."/>
            <person name="Kawashima T."/>
            <person name="Marletaz F."/>
            <person name="Jenkins J."/>
            <person name="Koyanagi R."/>
            <person name="Mitros T."/>
            <person name="Hisata K."/>
            <person name="Bredeson J."/>
            <person name="Shoguchi E."/>
            <person name="Gyoja F."/>
            <person name="Yue J.X."/>
            <person name="Chen Y.C."/>
            <person name="Freeman R.M.Jr."/>
            <person name="Sasaki A."/>
            <person name="Hikosaka-Katayama T."/>
            <person name="Sato A."/>
            <person name="Fujie M."/>
            <person name="Baughman K.W."/>
            <person name="Levine J."/>
            <person name="Gonzalez P."/>
            <person name="Cameron C."/>
            <person name="Fritzenwanker J.H."/>
            <person name="Pani A.M."/>
            <person name="Goto H."/>
            <person name="Kanda M."/>
            <person name="Arakaki N."/>
            <person name="Yamasaki S."/>
            <person name="Qu J."/>
            <person name="Cree A."/>
            <person name="Ding Y."/>
            <person name="Dinh H.H."/>
            <person name="Dugan S."/>
            <person name="Holder M."/>
            <person name="Jhangiani S.N."/>
            <person name="Kovar C.L."/>
            <person name="Lee S.L."/>
            <person name="Lewis L.R."/>
            <person name="Morton D."/>
            <person name="Nazareth L.V."/>
            <person name="Okwuonu G."/>
            <person name="Santibanez J."/>
            <person name="Chen R."/>
            <person name="Richards S."/>
            <person name="Muzny D.M."/>
            <person name="Gillis A."/>
            <person name="Peshkin L."/>
            <person name="Wu M."/>
            <person name="Humphreys T."/>
            <person name="Su Y.H."/>
            <person name="Putnam N.H."/>
            <person name="Schmutz J."/>
            <person name="Fujiyama A."/>
            <person name="Yu J.K."/>
            <person name="Tagawa K."/>
            <person name="Worley K.C."/>
            <person name="Gibbs R.A."/>
            <person name="Kirschner M.W."/>
            <person name="Lowe C.J."/>
            <person name="Satoh N."/>
            <person name="Rokhsar D.S."/>
            <person name="Gerhart J."/>
        </authorList>
    </citation>
    <scope>NUCLEOTIDE SEQUENCE</scope>
</reference>
<evidence type="ECO:0000256" key="7">
    <source>
        <dbReference type="SAM" id="MobiDB-lite"/>
    </source>
</evidence>
<reference evidence="11" key="2">
    <citation type="submission" date="2025-05" db="UniProtKB">
        <authorList>
            <consortium name="RefSeq"/>
        </authorList>
    </citation>
    <scope>IDENTIFICATION</scope>
    <source>
        <tissue evidence="11">Testes</tissue>
    </source>
</reference>
<evidence type="ECO:0000256" key="6">
    <source>
        <dbReference type="ARBA" id="ARBA00023180"/>
    </source>
</evidence>
<evidence type="ECO:0000313" key="10">
    <source>
        <dbReference type="Proteomes" id="UP000694865"/>
    </source>
</evidence>
<dbReference type="RefSeq" id="XP_002732268.1">
    <property type="nucleotide sequence ID" value="XM_002732222.2"/>
</dbReference>
<dbReference type="InterPro" id="IPR018469">
    <property type="entry name" value="Dual_oxidase_maturation_fac"/>
</dbReference>
<organism evidence="9">
    <name type="scientific">Saccoglossus kowalevskii</name>
    <name type="common">Acorn worm</name>
    <dbReference type="NCBI Taxonomy" id="10224"/>
    <lineage>
        <taxon>Eukaryota</taxon>
        <taxon>Metazoa</taxon>
        <taxon>Hemichordata</taxon>
        <taxon>Enteropneusta</taxon>
        <taxon>Harrimaniidae</taxon>
        <taxon>Saccoglossus</taxon>
    </lineage>
</organism>
<dbReference type="PANTHER" id="PTHR31158:SF1">
    <property type="entry name" value="DOXA1 FACTOR-RELATED"/>
    <property type="match status" value="1"/>
</dbReference>
<evidence type="ECO:0000313" key="9">
    <source>
        <dbReference type="EMBL" id="ALR88705.1"/>
    </source>
</evidence>
<comment type="similarity">
    <text evidence="2">Belongs to the DUOXA family.</text>
</comment>
<keyword evidence="3 8" id="KW-0812">Transmembrane</keyword>
<proteinExistence type="evidence at transcript level"/>
<dbReference type="Proteomes" id="UP000694865">
    <property type="component" value="Unplaced"/>
</dbReference>
<accession>A0A0U2STP2</accession>
<feature type="transmembrane region" description="Helical" evidence="8">
    <location>
        <begin position="64"/>
        <end position="84"/>
    </location>
</feature>
<evidence type="ECO:0000256" key="1">
    <source>
        <dbReference type="ARBA" id="ARBA00004141"/>
    </source>
</evidence>
<keyword evidence="5 8" id="KW-0472">Membrane</keyword>
<evidence type="ECO:0000256" key="2">
    <source>
        <dbReference type="ARBA" id="ARBA00009816"/>
    </source>
</evidence>
<protein>
    <submittedName>
        <fullName evidence="11">Dual oxidase maturation factor 1-like</fullName>
    </submittedName>
    <submittedName>
        <fullName evidence="9">Dual oxidase maturation factor1-like 054</fullName>
    </submittedName>
</protein>
<feature type="transmembrane region" description="Helical" evidence="8">
    <location>
        <begin position="274"/>
        <end position="294"/>
    </location>
</feature>
<dbReference type="EMBL" id="KU064716">
    <property type="protein sequence ID" value="ALR88705.1"/>
    <property type="molecule type" value="mRNA"/>
</dbReference>
<evidence type="ECO:0000256" key="4">
    <source>
        <dbReference type="ARBA" id="ARBA00022989"/>
    </source>
</evidence>
<keyword evidence="10" id="KW-1185">Reference proteome</keyword>
<dbReference type="PANTHER" id="PTHR31158">
    <property type="entry name" value="DUAL OXIDASE 2"/>
    <property type="match status" value="1"/>
</dbReference>
<keyword evidence="6" id="KW-0325">Glycoprotein</keyword>
<evidence type="ECO:0000313" key="11">
    <source>
        <dbReference type="RefSeq" id="XP_002732268.1"/>
    </source>
</evidence>
<feature type="transmembrane region" description="Helical" evidence="8">
    <location>
        <begin position="37"/>
        <end position="57"/>
    </location>
</feature>
<dbReference type="GO" id="GO:0005789">
    <property type="term" value="C:endoplasmic reticulum membrane"/>
    <property type="evidence" value="ECO:0007669"/>
    <property type="project" value="InterPro"/>
</dbReference>